<evidence type="ECO:0000313" key="4">
    <source>
        <dbReference type="EMBL" id="GAD85923.1"/>
    </source>
</evidence>
<dbReference type="GeneID" id="91517722"/>
<dbReference type="EMBL" id="BAFO02000032">
    <property type="protein sequence ID" value="GAD85923.1"/>
    <property type="molecule type" value="Genomic_DNA"/>
</dbReference>
<dbReference type="GO" id="GO:0003677">
    <property type="term" value="F:DNA binding"/>
    <property type="evidence" value="ECO:0007669"/>
    <property type="project" value="UniProtKB-UniRule"/>
</dbReference>
<name>U5EHT5_NOCAS</name>
<evidence type="ECO:0000259" key="3">
    <source>
        <dbReference type="PROSITE" id="PS50977"/>
    </source>
</evidence>
<evidence type="ECO:0000313" key="5">
    <source>
        <dbReference type="Proteomes" id="UP000017048"/>
    </source>
</evidence>
<feature type="domain" description="HTH tetR-type" evidence="3">
    <location>
        <begin position="18"/>
        <end position="78"/>
    </location>
</feature>
<dbReference type="OrthoDB" id="4331447at2"/>
<dbReference type="Proteomes" id="UP000017048">
    <property type="component" value="Unassembled WGS sequence"/>
</dbReference>
<reference evidence="4 5" key="1">
    <citation type="journal article" date="2014" name="BMC Genomics">
        <title>Genome based analysis of type-I polyketide synthase and nonribosomal peptide synthetase gene clusters in seven strains of five representative Nocardia species.</title>
        <authorList>
            <person name="Komaki H."/>
            <person name="Ichikawa N."/>
            <person name="Hosoyama A."/>
            <person name="Takahashi-Nakaguchi A."/>
            <person name="Matsuzawa T."/>
            <person name="Suzuki K."/>
            <person name="Fujita N."/>
            <person name="Gonoi T."/>
        </authorList>
    </citation>
    <scope>NUCLEOTIDE SEQUENCE [LARGE SCALE GENOMIC DNA]</scope>
    <source>
        <strain evidence="4 5">NBRC 15531</strain>
    </source>
</reference>
<dbReference type="SUPFAM" id="SSF46689">
    <property type="entry name" value="Homeodomain-like"/>
    <property type="match status" value="1"/>
</dbReference>
<proteinExistence type="predicted"/>
<dbReference type="InterPro" id="IPR001647">
    <property type="entry name" value="HTH_TetR"/>
</dbReference>
<sequence length="215" mass="23291">MIAGARRYAGQSVAQRKARRRQQFLDAATRICAERGHLACSLLDLCESASLSKRQFYEEFRTLDEALVTAYFQVQDDAAVAVARALADPTVRTDPHMAVRAALTAYFVSIDSAPHRAAFAVLPVSGAGGLVERQCGARAQQWAGHIQSFLETEGTRLDGDTARLLTAAVNALAREWMTREPELPLSSSVELLADIAMLLVTRGVSSDCVAANQRA</sequence>
<protein>
    <submittedName>
        <fullName evidence="4">TetR family transcriptional regulator</fullName>
    </submittedName>
</protein>
<dbReference type="Gene3D" id="1.10.357.10">
    <property type="entry name" value="Tetracycline Repressor, domain 2"/>
    <property type="match status" value="1"/>
</dbReference>
<dbReference type="RefSeq" id="WP_019047302.1">
    <property type="nucleotide sequence ID" value="NZ_BAFO02000032.1"/>
</dbReference>
<feature type="DNA-binding region" description="H-T-H motif" evidence="2">
    <location>
        <begin position="41"/>
        <end position="60"/>
    </location>
</feature>
<organism evidence="4 5">
    <name type="scientific">Nocardia asteroides NBRC 15531</name>
    <dbReference type="NCBI Taxonomy" id="1110697"/>
    <lineage>
        <taxon>Bacteria</taxon>
        <taxon>Bacillati</taxon>
        <taxon>Actinomycetota</taxon>
        <taxon>Actinomycetes</taxon>
        <taxon>Mycobacteriales</taxon>
        <taxon>Nocardiaceae</taxon>
        <taxon>Nocardia</taxon>
    </lineage>
</organism>
<accession>U5EHT5</accession>
<dbReference type="InterPro" id="IPR009057">
    <property type="entry name" value="Homeodomain-like_sf"/>
</dbReference>
<comment type="caution">
    <text evidence="4">The sequence shown here is derived from an EMBL/GenBank/DDBJ whole genome shotgun (WGS) entry which is preliminary data.</text>
</comment>
<keyword evidence="1 2" id="KW-0238">DNA-binding</keyword>
<dbReference type="STRING" id="1824.SAMN05444423_102694"/>
<evidence type="ECO:0000256" key="1">
    <source>
        <dbReference type="ARBA" id="ARBA00023125"/>
    </source>
</evidence>
<dbReference type="PROSITE" id="PS50977">
    <property type="entry name" value="HTH_TETR_2"/>
    <property type="match status" value="1"/>
</dbReference>
<gene>
    <name evidence="4" type="ORF">NCAST_32_04080</name>
</gene>
<keyword evidence="5" id="KW-1185">Reference proteome</keyword>
<evidence type="ECO:0000256" key="2">
    <source>
        <dbReference type="PROSITE-ProRule" id="PRU00335"/>
    </source>
</evidence>
<dbReference type="AlphaFoldDB" id="U5EHT5"/>
<dbReference type="eggNOG" id="COG1309">
    <property type="taxonomic scope" value="Bacteria"/>
</dbReference>